<keyword evidence="2" id="KW-1185">Reference proteome</keyword>
<name>G7Y5T2_CLOSI</name>
<accession>G7Y5T2</accession>
<organism evidence="1 2">
    <name type="scientific">Clonorchis sinensis</name>
    <name type="common">Chinese liver fluke</name>
    <dbReference type="NCBI Taxonomy" id="79923"/>
    <lineage>
        <taxon>Eukaryota</taxon>
        <taxon>Metazoa</taxon>
        <taxon>Spiralia</taxon>
        <taxon>Lophotrochozoa</taxon>
        <taxon>Platyhelminthes</taxon>
        <taxon>Trematoda</taxon>
        <taxon>Digenea</taxon>
        <taxon>Opisthorchiida</taxon>
        <taxon>Opisthorchiata</taxon>
        <taxon>Opisthorchiidae</taxon>
        <taxon>Clonorchis</taxon>
    </lineage>
</organism>
<reference evidence="1" key="1">
    <citation type="journal article" date="2011" name="Genome Biol.">
        <title>The draft genome of the carcinogenic human liver fluke Clonorchis sinensis.</title>
        <authorList>
            <person name="Wang X."/>
            <person name="Chen W."/>
            <person name="Huang Y."/>
            <person name="Sun J."/>
            <person name="Men J."/>
            <person name="Liu H."/>
            <person name="Luo F."/>
            <person name="Guo L."/>
            <person name="Lv X."/>
            <person name="Deng C."/>
            <person name="Zhou C."/>
            <person name="Fan Y."/>
            <person name="Li X."/>
            <person name="Huang L."/>
            <person name="Hu Y."/>
            <person name="Liang C."/>
            <person name="Hu X."/>
            <person name="Xu J."/>
            <person name="Yu X."/>
        </authorList>
    </citation>
    <scope>NUCLEOTIDE SEQUENCE [LARGE SCALE GENOMIC DNA]</scope>
    <source>
        <strain evidence="1">Henan</strain>
    </source>
</reference>
<reference key="2">
    <citation type="submission" date="2011-10" db="EMBL/GenBank/DDBJ databases">
        <title>The genome and transcriptome sequence of Clonorchis sinensis provide insights into the carcinogenic liver fluke.</title>
        <authorList>
            <person name="Wang X."/>
            <person name="Huang Y."/>
            <person name="Chen W."/>
            <person name="Liu H."/>
            <person name="Guo L."/>
            <person name="Chen Y."/>
            <person name="Luo F."/>
            <person name="Zhou W."/>
            <person name="Sun J."/>
            <person name="Mao Q."/>
            <person name="Liang P."/>
            <person name="Zhou C."/>
            <person name="Tian Y."/>
            <person name="Men J."/>
            <person name="Lv X."/>
            <person name="Huang L."/>
            <person name="Zhou J."/>
            <person name="Hu Y."/>
            <person name="Li R."/>
            <person name="Zhang F."/>
            <person name="Lei H."/>
            <person name="Li X."/>
            <person name="Hu X."/>
            <person name="Liang C."/>
            <person name="Xu J."/>
            <person name="Wu Z."/>
            <person name="Yu X."/>
        </authorList>
    </citation>
    <scope>NUCLEOTIDE SEQUENCE</scope>
    <source>
        <strain>Henan</strain>
    </source>
</reference>
<gene>
    <name evidence="1" type="ORF">CLF_101461</name>
</gene>
<dbReference type="EMBL" id="DF142882">
    <property type="protein sequence ID" value="GAA48318.1"/>
    <property type="molecule type" value="Genomic_DNA"/>
</dbReference>
<protein>
    <submittedName>
        <fullName evidence="1">Uncharacterized protein</fullName>
    </submittedName>
</protein>
<dbReference type="AlphaFoldDB" id="G7Y5T2"/>
<sequence length="85" mass="9887">MPNLLCDISRTVRKLTGRYFGQGLSCTIAKTYQTGARYQCNQFDGWNRTDNSVETTKTFKQALQHLLHRASDDNVRRGKLYAFYF</sequence>
<proteinExistence type="predicted"/>
<evidence type="ECO:0000313" key="1">
    <source>
        <dbReference type="EMBL" id="GAA48318.1"/>
    </source>
</evidence>
<evidence type="ECO:0000313" key="2">
    <source>
        <dbReference type="Proteomes" id="UP000008909"/>
    </source>
</evidence>
<dbReference type="Proteomes" id="UP000008909">
    <property type="component" value="Unassembled WGS sequence"/>
</dbReference>